<dbReference type="EMBL" id="BAAASX010000007">
    <property type="protein sequence ID" value="GAA2343103.1"/>
    <property type="molecule type" value="Genomic_DNA"/>
</dbReference>
<sequence>MKKFRIVLVSLGSSLVITMAATVVALMLLMFSTSGDEPVRKTALFDAVYFEVTDATASSTSVTMGVDGFVPLLVLFAVVAAFVALVQLIFDALQNRRRQLLAQRGE</sequence>
<keyword evidence="1" id="KW-1133">Transmembrane helix</keyword>
<keyword evidence="3" id="KW-1185">Reference proteome</keyword>
<keyword evidence="1" id="KW-0812">Transmembrane</keyword>
<evidence type="ECO:0000313" key="3">
    <source>
        <dbReference type="Proteomes" id="UP001501584"/>
    </source>
</evidence>
<keyword evidence="1" id="KW-0472">Membrane</keyword>
<reference evidence="2 3" key="1">
    <citation type="journal article" date="2019" name="Int. J. Syst. Evol. Microbiol.">
        <title>The Global Catalogue of Microorganisms (GCM) 10K type strain sequencing project: providing services to taxonomists for standard genome sequencing and annotation.</title>
        <authorList>
            <consortium name="The Broad Institute Genomics Platform"/>
            <consortium name="The Broad Institute Genome Sequencing Center for Infectious Disease"/>
            <person name="Wu L."/>
            <person name="Ma J."/>
        </authorList>
    </citation>
    <scope>NUCLEOTIDE SEQUENCE [LARGE SCALE GENOMIC DNA]</scope>
    <source>
        <strain evidence="2 3">JCM 6238</strain>
    </source>
</reference>
<evidence type="ECO:0000313" key="2">
    <source>
        <dbReference type="EMBL" id="GAA2343103.1"/>
    </source>
</evidence>
<gene>
    <name evidence="2" type="ORF">GCM10010403_40240</name>
</gene>
<comment type="caution">
    <text evidence="2">The sequence shown here is derived from an EMBL/GenBank/DDBJ whole genome shotgun (WGS) entry which is preliminary data.</text>
</comment>
<accession>A0ABN3G324</accession>
<feature type="transmembrane region" description="Helical" evidence="1">
    <location>
        <begin position="7"/>
        <end position="31"/>
    </location>
</feature>
<proteinExistence type="predicted"/>
<name>A0ABN3G324_9ACTN</name>
<protein>
    <submittedName>
        <fullName evidence="2">Uncharacterized protein</fullName>
    </submittedName>
</protein>
<evidence type="ECO:0000256" key="1">
    <source>
        <dbReference type="SAM" id="Phobius"/>
    </source>
</evidence>
<organism evidence="2 3">
    <name type="scientific">Glycomyces rutgersensis</name>
    <dbReference type="NCBI Taxonomy" id="58115"/>
    <lineage>
        <taxon>Bacteria</taxon>
        <taxon>Bacillati</taxon>
        <taxon>Actinomycetota</taxon>
        <taxon>Actinomycetes</taxon>
        <taxon>Glycomycetales</taxon>
        <taxon>Glycomycetaceae</taxon>
        <taxon>Glycomyces</taxon>
    </lineage>
</organism>
<dbReference type="Proteomes" id="UP001501584">
    <property type="component" value="Unassembled WGS sequence"/>
</dbReference>
<feature type="transmembrane region" description="Helical" evidence="1">
    <location>
        <begin position="69"/>
        <end position="90"/>
    </location>
</feature>